<comment type="subcellular location">
    <subcellularLocation>
        <location evidence="16">Cytoplasm</location>
    </subcellularLocation>
    <subcellularLocation>
        <location evidence="2 16">Endoplasmic reticulum membrane</location>
        <topology evidence="2 16">Peripheral membrane protein</topology>
    </subcellularLocation>
    <subcellularLocation>
        <location evidence="16">Microsome membrane</location>
        <topology evidence="16">Peripheral membrane protein</topology>
    </subcellularLocation>
</comment>
<dbReference type="GO" id="GO:0005829">
    <property type="term" value="C:cytosol"/>
    <property type="evidence" value="ECO:0007669"/>
    <property type="project" value="TreeGrafter"/>
</dbReference>
<evidence type="ECO:0000259" key="18">
    <source>
        <dbReference type="PROSITE" id="PS50191"/>
    </source>
</evidence>
<feature type="region of interest" description="Disordered" evidence="17">
    <location>
        <begin position="1"/>
        <end position="93"/>
    </location>
</feature>
<keyword evidence="9 16" id="KW-0256">Endoplasmic reticulum</keyword>
<dbReference type="PROSITE" id="PS50191">
    <property type="entry name" value="CRAL_TRIO"/>
    <property type="match status" value="1"/>
</dbReference>
<keyword evidence="11" id="KW-0408">Iron</keyword>
<keyword evidence="7" id="KW-0349">Heme</keyword>
<evidence type="ECO:0000256" key="16">
    <source>
        <dbReference type="RuleBase" id="RU367059"/>
    </source>
</evidence>
<dbReference type="InterPro" id="IPR036865">
    <property type="entry name" value="CRAL-TRIO_dom_sf"/>
</dbReference>
<dbReference type="InterPro" id="IPR001251">
    <property type="entry name" value="CRAL-TRIO_dom"/>
</dbReference>
<evidence type="ECO:0000256" key="17">
    <source>
        <dbReference type="SAM" id="MobiDB-lite"/>
    </source>
</evidence>
<dbReference type="InterPro" id="IPR036273">
    <property type="entry name" value="CRAL/TRIO_N_dom_sf"/>
</dbReference>
<evidence type="ECO:0000256" key="5">
    <source>
        <dbReference type="ARBA" id="ARBA00022448"/>
    </source>
</evidence>
<keyword evidence="10 16" id="KW-0492">Microsome</keyword>
<comment type="cofactor">
    <cofactor evidence="1">
        <name>heme b</name>
        <dbReference type="ChEBI" id="CHEBI:60344"/>
    </cofactor>
</comment>
<sequence length="356" mass="39493">MSSEPGKPSTGEPNIGVTNVGDQAADLLEKQEQAAKQQKESEPESGTGDKDKQTKDAPSAYVAPETKGQDFGEEKKTEDAGGLTWPETGPDHPLTKFFESVPELTEEAGYDEVYGIQLRKEDPFRTKLILQKFLRANAGEVEKAREQLVGTLKWRKEFDPVKAMSESFEKERFDGLGYIVEVDGVPESANKVDTATFNIYGAVKDNKKTFGDLDGFLRWRVGLMERSVHKLGLSTGTRPIPDFGQGPDPYQGFQVHDYLQVSFLRMDPDAKAASKKTIETFQKYYPETLSRKFFVNVPLVMGWLFAAMKLFVAKETVKKFTVLSYGADLAGELGKGVPKEYGGEKGELKEVGETMG</sequence>
<dbReference type="GO" id="GO:0046872">
    <property type="term" value="F:metal ion binding"/>
    <property type="evidence" value="ECO:0007669"/>
    <property type="project" value="UniProtKB-KW"/>
</dbReference>
<evidence type="ECO:0000256" key="4">
    <source>
        <dbReference type="ARBA" id="ARBA00018320"/>
    </source>
</evidence>
<evidence type="ECO:0000256" key="9">
    <source>
        <dbReference type="ARBA" id="ARBA00022824"/>
    </source>
</evidence>
<dbReference type="Proteomes" id="UP000193144">
    <property type="component" value="Unassembled WGS sequence"/>
</dbReference>
<organism evidence="19 20">
    <name type="scientific">Clohesyomyces aquaticus</name>
    <dbReference type="NCBI Taxonomy" id="1231657"/>
    <lineage>
        <taxon>Eukaryota</taxon>
        <taxon>Fungi</taxon>
        <taxon>Dikarya</taxon>
        <taxon>Ascomycota</taxon>
        <taxon>Pezizomycotina</taxon>
        <taxon>Dothideomycetes</taxon>
        <taxon>Pleosporomycetidae</taxon>
        <taxon>Pleosporales</taxon>
        <taxon>Lindgomycetaceae</taxon>
        <taxon>Clohesyomyces</taxon>
    </lineage>
</organism>
<evidence type="ECO:0000256" key="11">
    <source>
        <dbReference type="ARBA" id="ARBA00023004"/>
    </source>
</evidence>
<dbReference type="InterPro" id="IPR011074">
    <property type="entry name" value="CRAL/TRIO_N_dom"/>
</dbReference>
<evidence type="ECO:0000256" key="7">
    <source>
        <dbReference type="ARBA" id="ARBA00022617"/>
    </source>
</evidence>
<comment type="function">
    <text evidence="15">Non-classical phosphatidylinositol (PtdIns) transfer protein (PITP), which exhibits PtdIns-binding/transfer activity in the absence of detectable PtdCho-binding/transfer activity. Regulates PtdIns(4,5)P2 homeostasis at the plasma membrane. Heme-binding protein that may play a role in organic oxidant-induced stress responses.</text>
</comment>
<evidence type="ECO:0000256" key="12">
    <source>
        <dbReference type="ARBA" id="ARBA00023055"/>
    </source>
</evidence>
<keyword evidence="13 16" id="KW-0472">Membrane</keyword>
<keyword evidence="6 16" id="KW-0963">Cytoplasm</keyword>
<keyword evidence="12 16" id="KW-0445">Lipid transport</keyword>
<feature type="compositionally biased region" description="Basic and acidic residues" evidence="17">
    <location>
        <begin position="27"/>
        <end position="55"/>
    </location>
</feature>
<evidence type="ECO:0000313" key="19">
    <source>
        <dbReference type="EMBL" id="ORY14820.1"/>
    </source>
</evidence>
<evidence type="ECO:0000256" key="1">
    <source>
        <dbReference type="ARBA" id="ARBA00001970"/>
    </source>
</evidence>
<dbReference type="STRING" id="1231657.A0A1Y1ZX93"/>
<dbReference type="Pfam" id="PF00650">
    <property type="entry name" value="CRAL_TRIO"/>
    <property type="match status" value="1"/>
</dbReference>
<dbReference type="Gene3D" id="3.40.525.10">
    <property type="entry name" value="CRAL-TRIO lipid binding domain"/>
    <property type="match status" value="1"/>
</dbReference>
<name>A0A1Y1ZX93_9PLEO</name>
<accession>A0A1Y1ZX93</accession>
<proteinExistence type="inferred from homology"/>
<comment type="caution">
    <text evidence="19">The sequence shown here is derived from an EMBL/GenBank/DDBJ whole genome shotgun (WGS) entry which is preliminary data.</text>
</comment>
<comment type="similarity">
    <text evidence="3 16">Belongs to the SFH5 family.</text>
</comment>
<reference evidence="19 20" key="1">
    <citation type="submission" date="2016-07" db="EMBL/GenBank/DDBJ databases">
        <title>Pervasive Adenine N6-methylation of Active Genes in Fungi.</title>
        <authorList>
            <consortium name="DOE Joint Genome Institute"/>
            <person name="Mondo S.J."/>
            <person name="Dannebaum R.O."/>
            <person name="Kuo R.C."/>
            <person name="Labutti K."/>
            <person name="Haridas S."/>
            <person name="Kuo A."/>
            <person name="Salamov A."/>
            <person name="Ahrendt S.R."/>
            <person name="Lipzen A."/>
            <person name="Sullivan W."/>
            <person name="Andreopoulos W.B."/>
            <person name="Clum A."/>
            <person name="Lindquist E."/>
            <person name="Daum C."/>
            <person name="Ramamoorthy G.K."/>
            <person name="Gryganskyi A."/>
            <person name="Culley D."/>
            <person name="Magnuson J.K."/>
            <person name="James T.Y."/>
            <person name="O'Malley M.A."/>
            <person name="Stajich J.E."/>
            <person name="Spatafora J.W."/>
            <person name="Visel A."/>
            <person name="Grigoriev I.V."/>
        </authorList>
    </citation>
    <scope>NUCLEOTIDE SEQUENCE [LARGE SCALE GENOMIC DNA]</scope>
    <source>
        <strain evidence="19 20">CBS 115471</strain>
    </source>
</reference>
<evidence type="ECO:0000256" key="10">
    <source>
        <dbReference type="ARBA" id="ARBA00022848"/>
    </source>
</evidence>
<dbReference type="GO" id="GO:0008526">
    <property type="term" value="F:phosphatidylinositol transfer activity"/>
    <property type="evidence" value="ECO:0007669"/>
    <property type="project" value="UniProtKB-UniRule"/>
</dbReference>
<keyword evidence="8" id="KW-0479">Metal-binding</keyword>
<evidence type="ECO:0000256" key="13">
    <source>
        <dbReference type="ARBA" id="ARBA00023136"/>
    </source>
</evidence>
<feature type="domain" description="CRAL-TRIO" evidence="18">
    <location>
        <begin position="216"/>
        <end position="349"/>
    </location>
</feature>
<dbReference type="PANTHER" id="PTHR47669:SF1">
    <property type="entry name" value="PHOSPHATIDYLINOSITOL TRANSFER PROTEIN SFH5"/>
    <property type="match status" value="1"/>
</dbReference>
<dbReference type="Pfam" id="PF03765">
    <property type="entry name" value="CRAL_TRIO_N"/>
    <property type="match status" value="1"/>
</dbReference>
<dbReference type="AlphaFoldDB" id="A0A1Y1ZX93"/>
<comment type="catalytic activity">
    <reaction evidence="14">
        <text>a 1,2-diacyl-sn-glycero-3-phospho-(1D-myo-inositol)(in) = a 1,2-diacyl-sn-glycero-3-phospho-(1D-myo-inositol)(out)</text>
        <dbReference type="Rhea" id="RHEA:38691"/>
        <dbReference type="ChEBI" id="CHEBI:57880"/>
    </reaction>
    <physiologicalReaction direction="left-to-right" evidence="14">
        <dbReference type="Rhea" id="RHEA:38692"/>
    </physiologicalReaction>
</comment>
<dbReference type="GO" id="GO:0032541">
    <property type="term" value="C:cortical endoplasmic reticulum"/>
    <property type="evidence" value="ECO:0007669"/>
    <property type="project" value="TreeGrafter"/>
</dbReference>
<dbReference type="SUPFAM" id="SSF52087">
    <property type="entry name" value="CRAL/TRIO domain"/>
    <property type="match status" value="1"/>
</dbReference>
<dbReference type="GO" id="GO:0017157">
    <property type="term" value="P:regulation of exocytosis"/>
    <property type="evidence" value="ECO:0007669"/>
    <property type="project" value="TreeGrafter"/>
</dbReference>
<evidence type="ECO:0000256" key="6">
    <source>
        <dbReference type="ARBA" id="ARBA00022490"/>
    </source>
</evidence>
<dbReference type="InterPro" id="IPR042938">
    <property type="entry name" value="Sfh5"/>
</dbReference>
<keyword evidence="5 16" id="KW-0813">Transport</keyword>
<dbReference type="GO" id="GO:0005886">
    <property type="term" value="C:plasma membrane"/>
    <property type="evidence" value="ECO:0007669"/>
    <property type="project" value="TreeGrafter"/>
</dbReference>
<dbReference type="GO" id="GO:0005789">
    <property type="term" value="C:endoplasmic reticulum membrane"/>
    <property type="evidence" value="ECO:0007669"/>
    <property type="project" value="UniProtKB-SubCell"/>
</dbReference>
<evidence type="ECO:0000256" key="3">
    <source>
        <dbReference type="ARBA" id="ARBA00006667"/>
    </source>
</evidence>
<evidence type="ECO:0000256" key="14">
    <source>
        <dbReference type="ARBA" id="ARBA00024146"/>
    </source>
</evidence>
<feature type="compositionally biased region" description="Basic and acidic residues" evidence="17">
    <location>
        <begin position="67"/>
        <end position="79"/>
    </location>
</feature>
<gene>
    <name evidence="19" type="ORF">BCR34DRAFT_479057</name>
</gene>
<dbReference type="PANTHER" id="PTHR47669">
    <property type="entry name" value="PHOSPHATIDYLINOSITOL TRANSFER PROTEIN SFH5"/>
    <property type="match status" value="1"/>
</dbReference>
<dbReference type="EMBL" id="MCFA01000030">
    <property type="protein sequence ID" value="ORY14820.1"/>
    <property type="molecule type" value="Genomic_DNA"/>
</dbReference>
<dbReference type="GO" id="GO:0043001">
    <property type="term" value="P:Golgi to plasma membrane protein transport"/>
    <property type="evidence" value="ECO:0007669"/>
    <property type="project" value="TreeGrafter"/>
</dbReference>
<keyword evidence="20" id="KW-1185">Reference proteome</keyword>
<dbReference type="SUPFAM" id="SSF46938">
    <property type="entry name" value="CRAL/TRIO N-terminal domain"/>
    <property type="match status" value="1"/>
</dbReference>
<evidence type="ECO:0000256" key="8">
    <source>
        <dbReference type="ARBA" id="ARBA00022723"/>
    </source>
</evidence>
<evidence type="ECO:0000256" key="15">
    <source>
        <dbReference type="ARBA" id="ARBA00024180"/>
    </source>
</evidence>
<evidence type="ECO:0000313" key="20">
    <source>
        <dbReference type="Proteomes" id="UP000193144"/>
    </source>
</evidence>
<dbReference type="OrthoDB" id="75724at2759"/>
<protein>
    <recommendedName>
        <fullName evidence="4 16">Phosphatidylinositol transfer protein SFH5</fullName>
        <shortName evidence="16">PITP SFH5</shortName>
    </recommendedName>
</protein>
<dbReference type="CDD" id="cd00170">
    <property type="entry name" value="SEC14"/>
    <property type="match status" value="1"/>
</dbReference>
<evidence type="ECO:0000256" key="2">
    <source>
        <dbReference type="ARBA" id="ARBA00004406"/>
    </source>
</evidence>